<reference evidence="14 15" key="1">
    <citation type="submission" date="2021-06" db="EMBL/GenBank/DDBJ databases">
        <title>Genome sequence of Babesia caballi.</title>
        <authorList>
            <person name="Yamagishi J."/>
            <person name="Kidaka T."/>
            <person name="Ochi A."/>
        </authorList>
    </citation>
    <scope>NUCLEOTIDE SEQUENCE [LARGE SCALE GENOMIC DNA]</scope>
    <source>
        <strain evidence="14">USDA-D6B2</strain>
    </source>
</reference>
<evidence type="ECO:0000259" key="13">
    <source>
        <dbReference type="PROSITE" id="PS51193"/>
    </source>
</evidence>
<dbReference type="InterPro" id="IPR045028">
    <property type="entry name" value="DinG/Rad3-like"/>
</dbReference>
<dbReference type="GO" id="GO:1904430">
    <property type="term" value="P:negative regulation of t-circle formation"/>
    <property type="evidence" value="ECO:0007669"/>
    <property type="project" value="TreeGrafter"/>
</dbReference>
<dbReference type="GO" id="GO:0070182">
    <property type="term" value="F:DNA polymerase binding"/>
    <property type="evidence" value="ECO:0007669"/>
    <property type="project" value="TreeGrafter"/>
</dbReference>
<dbReference type="GO" id="GO:0016818">
    <property type="term" value="F:hydrolase activity, acting on acid anhydrides, in phosphorus-containing anhydrides"/>
    <property type="evidence" value="ECO:0007669"/>
    <property type="project" value="InterPro"/>
</dbReference>
<keyword evidence="10" id="KW-0238">DNA-binding</keyword>
<keyword evidence="7" id="KW-0067">ATP-binding</keyword>
<dbReference type="AlphaFoldDB" id="A0AAV4LNW8"/>
<keyword evidence="3" id="KW-0547">Nucleotide-binding</keyword>
<keyword evidence="8" id="KW-0408">Iron</keyword>
<evidence type="ECO:0000256" key="9">
    <source>
        <dbReference type="ARBA" id="ARBA00023014"/>
    </source>
</evidence>
<evidence type="ECO:0000313" key="15">
    <source>
        <dbReference type="Proteomes" id="UP001497744"/>
    </source>
</evidence>
<dbReference type="PANTHER" id="PTHR11472:SF34">
    <property type="entry name" value="REGULATOR OF TELOMERE ELONGATION HELICASE 1"/>
    <property type="match status" value="1"/>
</dbReference>
<keyword evidence="11" id="KW-0234">DNA repair</keyword>
<comment type="caution">
    <text evidence="14">The sequence shown here is derived from an EMBL/GenBank/DDBJ whole genome shotgun (WGS) entry which is preliminary data.</text>
</comment>
<dbReference type="RefSeq" id="XP_067713373.1">
    <property type="nucleotide sequence ID" value="XM_067857272.1"/>
</dbReference>
<dbReference type="GO" id="GO:0005634">
    <property type="term" value="C:nucleus"/>
    <property type="evidence" value="ECO:0007669"/>
    <property type="project" value="TreeGrafter"/>
</dbReference>
<dbReference type="InterPro" id="IPR006554">
    <property type="entry name" value="Helicase-like_DEXD_c2"/>
</dbReference>
<evidence type="ECO:0000256" key="11">
    <source>
        <dbReference type="ARBA" id="ARBA00023204"/>
    </source>
</evidence>
<evidence type="ECO:0000256" key="1">
    <source>
        <dbReference type="ARBA" id="ARBA00022485"/>
    </source>
</evidence>
<evidence type="ECO:0000256" key="10">
    <source>
        <dbReference type="ARBA" id="ARBA00023125"/>
    </source>
</evidence>
<gene>
    <name evidence="14" type="ORF">BcabD6B2_07370</name>
</gene>
<evidence type="ECO:0000256" key="4">
    <source>
        <dbReference type="ARBA" id="ARBA00022763"/>
    </source>
</evidence>
<dbReference type="InterPro" id="IPR014013">
    <property type="entry name" value="Helic_SF1/SF2_ATP-bd_DinG/Rad3"/>
</dbReference>
<dbReference type="GO" id="GO:0045910">
    <property type="term" value="P:negative regulation of DNA recombination"/>
    <property type="evidence" value="ECO:0007669"/>
    <property type="project" value="TreeGrafter"/>
</dbReference>
<dbReference type="GO" id="GO:0051539">
    <property type="term" value="F:4 iron, 4 sulfur cluster binding"/>
    <property type="evidence" value="ECO:0007669"/>
    <property type="project" value="UniProtKB-KW"/>
</dbReference>
<dbReference type="EMBL" id="BPLF01000001">
    <property type="protein sequence ID" value="GIX61302.1"/>
    <property type="molecule type" value="Genomic_DNA"/>
</dbReference>
<dbReference type="GO" id="GO:0005524">
    <property type="term" value="F:ATP binding"/>
    <property type="evidence" value="ECO:0007669"/>
    <property type="project" value="UniProtKB-KW"/>
</dbReference>
<dbReference type="InterPro" id="IPR006555">
    <property type="entry name" value="ATP-dep_Helicase_C"/>
</dbReference>
<evidence type="ECO:0000256" key="8">
    <source>
        <dbReference type="ARBA" id="ARBA00023004"/>
    </source>
</evidence>
<dbReference type="GO" id="GO:0090657">
    <property type="term" value="P:telomeric loop disassembly"/>
    <property type="evidence" value="ECO:0007669"/>
    <property type="project" value="TreeGrafter"/>
</dbReference>
<dbReference type="GO" id="GO:0006281">
    <property type="term" value="P:DNA repair"/>
    <property type="evidence" value="ECO:0007669"/>
    <property type="project" value="UniProtKB-KW"/>
</dbReference>
<dbReference type="Proteomes" id="UP001497744">
    <property type="component" value="Unassembled WGS sequence"/>
</dbReference>
<dbReference type="SMART" id="SM00488">
    <property type="entry name" value="DEXDc2"/>
    <property type="match status" value="1"/>
</dbReference>
<dbReference type="GO" id="GO:0003678">
    <property type="term" value="F:DNA helicase activity"/>
    <property type="evidence" value="ECO:0007669"/>
    <property type="project" value="InterPro"/>
</dbReference>
<organism evidence="14 15">
    <name type="scientific">Babesia caballi</name>
    <dbReference type="NCBI Taxonomy" id="5871"/>
    <lineage>
        <taxon>Eukaryota</taxon>
        <taxon>Sar</taxon>
        <taxon>Alveolata</taxon>
        <taxon>Apicomplexa</taxon>
        <taxon>Aconoidasida</taxon>
        <taxon>Piroplasmida</taxon>
        <taxon>Babesiidae</taxon>
        <taxon>Babesia</taxon>
    </lineage>
</organism>
<dbReference type="InterPro" id="IPR010614">
    <property type="entry name" value="RAD3-like_helicase_DEAD"/>
</dbReference>
<accession>A0AAV4LNW8</accession>
<keyword evidence="5" id="KW-0378">Hydrolase</keyword>
<dbReference type="SMART" id="SM00491">
    <property type="entry name" value="HELICc2"/>
    <property type="match status" value="1"/>
</dbReference>
<dbReference type="Pfam" id="PF13307">
    <property type="entry name" value="Helicase_C_2"/>
    <property type="match status" value="1"/>
</dbReference>
<evidence type="ECO:0000256" key="2">
    <source>
        <dbReference type="ARBA" id="ARBA00022723"/>
    </source>
</evidence>
<dbReference type="GO" id="GO:0010569">
    <property type="term" value="P:regulation of double-strand break repair via homologous recombination"/>
    <property type="evidence" value="ECO:0007669"/>
    <property type="project" value="TreeGrafter"/>
</dbReference>
<keyword evidence="15" id="KW-1185">Reference proteome</keyword>
<protein>
    <submittedName>
        <fullName evidence="14">DNA repair helicase, putative</fullName>
    </submittedName>
</protein>
<dbReference type="PANTHER" id="PTHR11472">
    <property type="entry name" value="DNA REPAIR DEAD HELICASE RAD3/XP-D SUBFAMILY MEMBER"/>
    <property type="match status" value="1"/>
</dbReference>
<dbReference type="SUPFAM" id="SSF52540">
    <property type="entry name" value="P-loop containing nucleoside triphosphate hydrolases"/>
    <property type="match status" value="1"/>
</dbReference>
<dbReference type="PROSITE" id="PS51193">
    <property type="entry name" value="HELICASE_ATP_BIND_2"/>
    <property type="match status" value="1"/>
</dbReference>
<evidence type="ECO:0000313" key="14">
    <source>
        <dbReference type="EMBL" id="GIX61302.1"/>
    </source>
</evidence>
<evidence type="ECO:0000256" key="6">
    <source>
        <dbReference type="ARBA" id="ARBA00022806"/>
    </source>
</evidence>
<keyword evidence="4" id="KW-0227">DNA damage</keyword>
<evidence type="ECO:0000256" key="12">
    <source>
        <dbReference type="ARBA" id="ARBA00023235"/>
    </source>
</evidence>
<keyword evidence="12" id="KW-0413">Isomerase</keyword>
<dbReference type="GO" id="GO:0046872">
    <property type="term" value="F:metal ion binding"/>
    <property type="evidence" value="ECO:0007669"/>
    <property type="project" value="UniProtKB-KW"/>
</dbReference>
<keyword evidence="9" id="KW-0411">Iron-sulfur</keyword>
<evidence type="ECO:0000256" key="3">
    <source>
        <dbReference type="ARBA" id="ARBA00022741"/>
    </source>
</evidence>
<evidence type="ECO:0000256" key="5">
    <source>
        <dbReference type="ARBA" id="ARBA00022801"/>
    </source>
</evidence>
<proteinExistence type="predicted"/>
<dbReference type="GeneID" id="94192785"/>
<dbReference type="InterPro" id="IPR027417">
    <property type="entry name" value="P-loop_NTPase"/>
</dbReference>
<evidence type="ECO:0000256" key="7">
    <source>
        <dbReference type="ARBA" id="ARBA00022840"/>
    </source>
</evidence>
<dbReference type="Gene3D" id="3.40.50.300">
    <property type="entry name" value="P-loop containing nucleotide triphosphate hydrolases"/>
    <property type="match status" value="2"/>
</dbReference>
<keyword evidence="1" id="KW-0004">4Fe-4S</keyword>
<dbReference type="GO" id="GO:0003677">
    <property type="term" value="F:DNA binding"/>
    <property type="evidence" value="ECO:0007669"/>
    <property type="project" value="UniProtKB-KW"/>
</dbReference>
<name>A0AAV4LNW8_BABCB</name>
<keyword evidence="6 14" id="KW-0347">Helicase</keyword>
<dbReference type="Pfam" id="PF06733">
    <property type="entry name" value="DEAD_2"/>
    <property type="match status" value="1"/>
</dbReference>
<feature type="domain" description="Helicase ATP-binding" evidence="13">
    <location>
        <begin position="12"/>
        <end position="341"/>
    </location>
</feature>
<sequence>MAAQRETVKIIEGVEVRFPYAPYDGQTLYMETVIKAVKNGKNALLESPTGTGKTLALVCSTLACLWHSRFKDETTFKLRETASAREAALLTTISDLRSSLGGHGKGGRGRGAPKMSIVYASRTHSQLKQVIREVKKSSYTNEFAAKGLTAVVLGSRDHLCVHAGRGDATGEALNTFCKRLVQSQGCLYYNGYKKNKNNNRIQFYDFMDIEELVLLGKSKRCCPFYASRDAHETADVTLLPYNYLLSPISRDAMDIQLDNAVLIIDEAHNVEAVAEEAASFALRQVDIARYLMALRRFMSAHKSALDDKSAASRVEGYPVDLSALFRVTMKLKKLDAFLNSIVLGEKPHGSGQGGFKVWDVSAIRRTHGVYLGQEILTFLMKHVDMSELRGLRIDETLRNSILLLSTGVADLSYPYMAHYESAKLIQEDIKAFTGLLIFFQHLFSKELLACPEYFVVFVTHDAKWDAEAAQPAVTGGGWKKKGIFKNKEQVEAGPPPKVMQFVCLQATPSFLRLKNEGVRSILLTSGTLSPLSDLEKSVGGNKLSFEYKLSNEHVVPPGNIYSRVITGTDSDPLVFSSDFNNRSNPLYTKALGESLLTFLRSVPGGVLVFFGSYAAMDVAVAAWKRTGIYARIEKEKVMFLEARGGSYTDTADDMHSAGPGSTEDRLREYKALIARGQGCVFIGVCRGKIGEGIDFSDDACRGVFICGVPYPNHLEDRVALKMDRFRRESGAANGEELAKQWKTSQAIRATNQAAGRTIRHVNDYGVIVLADRRYSDPGLRAWISGWVRRGLQVVDTMRACEQGVREFFRRFSSAPSGRDPAPVVSGLPRFFTSITEGVPPGAQRAGEERGDGLKFKSRKIASTEDSTIAVSLRAGSPVTTFANGFMTKPDAGVVQSYASGAASTATHVGAQGSAEQEAPARSGWEIVDEWADTDTLSLTKFRRLGG</sequence>
<keyword evidence="2" id="KW-0479">Metal-binding</keyword>